<evidence type="ECO:0000256" key="5">
    <source>
        <dbReference type="SAM" id="Coils"/>
    </source>
</evidence>
<dbReference type="PANTHER" id="PTHR31448:SF3">
    <property type="entry name" value="MYOSIN-BINDING PROTEIN 2"/>
    <property type="match status" value="1"/>
</dbReference>
<feature type="compositionally biased region" description="Acidic residues" evidence="6">
    <location>
        <begin position="210"/>
        <end position="219"/>
    </location>
</feature>
<comment type="subcellular location">
    <subcellularLocation>
        <location evidence="1">Membrane</location>
        <topology evidence="1">Single-pass membrane protein</topology>
    </subcellularLocation>
</comment>
<feature type="coiled-coil region" evidence="5">
    <location>
        <begin position="823"/>
        <end position="857"/>
    </location>
</feature>
<dbReference type="AlphaFoldDB" id="A0A9R0I7G8"/>
<dbReference type="GO" id="GO:0080115">
    <property type="term" value="F:myosin XI tail binding"/>
    <property type="evidence" value="ECO:0007669"/>
    <property type="project" value="UniProtKB-ARBA"/>
</dbReference>
<evidence type="ECO:0000256" key="2">
    <source>
        <dbReference type="ARBA" id="ARBA00022692"/>
    </source>
</evidence>
<dbReference type="PANTHER" id="PTHR31448">
    <property type="entry name" value="MYOSIN-BINDING PROTEIN 2"/>
    <property type="match status" value="1"/>
</dbReference>
<proteinExistence type="predicted"/>
<reference evidence="10" key="2">
    <citation type="submission" date="2025-08" db="UniProtKB">
        <authorList>
            <consortium name="RefSeq"/>
        </authorList>
    </citation>
    <scope>IDENTIFICATION</scope>
    <source>
        <tissue evidence="10">Leaf</tissue>
    </source>
</reference>
<keyword evidence="9" id="KW-1185">Reference proteome</keyword>
<dbReference type="GeneID" id="110782953"/>
<evidence type="ECO:0000259" key="8">
    <source>
        <dbReference type="PROSITE" id="PS51775"/>
    </source>
</evidence>
<dbReference type="GO" id="GO:0016020">
    <property type="term" value="C:membrane"/>
    <property type="evidence" value="ECO:0007669"/>
    <property type="project" value="UniProtKB-SubCell"/>
</dbReference>
<gene>
    <name evidence="10" type="primary">LOC110782953</name>
</gene>
<dbReference type="RefSeq" id="XP_021842929.1">
    <property type="nucleotide sequence ID" value="XM_021987237.2"/>
</dbReference>
<evidence type="ECO:0000256" key="6">
    <source>
        <dbReference type="SAM" id="MobiDB-lite"/>
    </source>
</evidence>
<evidence type="ECO:0000256" key="1">
    <source>
        <dbReference type="ARBA" id="ARBA00004167"/>
    </source>
</evidence>
<feature type="coiled-coil region" evidence="5">
    <location>
        <begin position="928"/>
        <end position="955"/>
    </location>
</feature>
<keyword evidence="5" id="KW-0175">Coiled coil</keyword>
<dbReference type="PROSITE" id="PS51775">
    <property type="entry name" value="GTD_BINDING"/>
    <property type="match status" value="1"/>
</dbReference>
<dbReference type="Proteomes" id="UP000813463">
    <property type="component" value="Chromosome 5"/>
</dbReference>
<accession>A0A9R0I7G8</accession>
<sequence length="1116" mass="127734">MAPNKFATMLHRRTNKITRVLIYAFLEWTLIFLLLLNSLFSYFILKFALYFGLKPPCFLCSRLDHFLDSHRKPTFSSYSDIICEQHAAEISKIGYCSNHRKLVESHNMCESCSSSSSSSSSDDSEVCKWMTDIGTVKANDDDVTKKCSCCDGVLIKINPISKVSSSEFVIKERELLGGCFSDQNVQIGSDQSDDHHQPKFGYQILDDGAEEDEDEEDDNVAFQPEKEPLLDNNNTTNEKDGESEEIISVTTQNLCPDMLAQHLEFYIDHDDYRLIPVEFLNDDSIKLLESKIEEDKKEASSGFSREFELVFEGNEFDLPGCEVTTSKDLPSIQEEEETEVENLQTHKDEEKMVVFEGTEFLAAGCETESLQNPKDDEQMDKFELVFEGNELVSGFELENILELPKDEEKVDKFELVFEGNELVADSVCENSEISKGEDSENFELVFEGDELVAGFESENIQLPKEEEKIDKFELVFEGGNVLVADSVCENSEISKGEDSENFEQIFEGDEQLVSECDIINENSPKEEEETAIEKLQVREDEEEQEDSLILQPLQEQGKDRELDISATVESPPTSSVYEEDNSSNWKTDETDTDEKGQNPTEKLLFQEYEANLASLMRSYETETEENQNSTDELLTVVDESSTPCKQENHTSTDNVVSNDAEISERSLNSNVNMCNNEVEEERVSDAPTSSEHDAEISERSLNSNEVEEDRVFDAPTSSETLHNKLLLLERRESATEESLDGMSEQGSAGETMEKLKLDLLSERKTLRTLYKELEEERNASAIAANQTMAMITRIQEEKATMQMEALQYQRMMEEQSEYDQEALQMMNELVVKREKEKVELEKELEVYRKKVMEYEERERLRIMCRRRSRNSSASCSYGEESDEQSIDLNHEVKEQEEDVCVGVSPKSQAENGHLDTPTDAVVCLQDSLSGFEDERQAILEQLKVLEEKLFTLAEEEEEHYENMKPFEQFYEENGKDFDSNNGVDSNGFIHHHHNQDRRNDSMPKKLLLPLFDAADQLSDSPNGELNGNEEDEFHLTKFELEKKRFAVEEEVDHVYERLQALEADREFLKHCIGSLRKGDKGLDLLQEILQHLRDLKNVEVQAMKNTDQNTDQCASV</sequence>
<keyword evidence="4 7" id="KW-0472">Membrane</keyword>
<evidence type="ECO:0000256" key="4">
    <source>
        <dbReference type="ARBA" id="ARBA00023136"/>
    </source>
</evidence>
<feature type="compositionally biased region" description="Polar residues" evidence="6">
    <location>
        <begin position="567"/>
        <end position="576"/>
    </location>
</feature>
<feature type="compositionally biased region" description="Basic and acidic residues" evidence="6">
    <location>
        <begin position="586"/>
        <end position="596"/>
    </location>
</feature>
<dbReference type="InterPro" id="IPR007656">
    <property type="entry name" value="GTD-bd"/>
</dbReference>
<protein>
    <submittedName>
        <fullName evidence="10">Myosin-binding protein 2</fullName>
    </submittedName>
</protein>
<feature type="region of interest" description="Disordered" evidence="6">
    <location>
        <begin position="678"/>
        <end position="713"/>
    </location>
</feature>
<dbReference type="InterPro" id="IPR039306">
    <property type="entry name" value="MYOB"/>
</dbReference>
<keyword evidence="2 7" id="KW-0812">Transmembrane</keyword>
<dbReference type="KEGG" id="soe:110782953"/>
<evidence type="ECO:0000313" key="9">
    <source>
        <dbReference type="Proteomes" id="UP000813463"/>
    </source>
</evidence>
<dbReference type="Pfam" id="PF04576">
    <property type="entry name" value="Zein-binding"/>
    <property type="match status" value="1"/>
</dbReference>
<keyword evidence="3 7" id="KW-1133">Transmembrane helix</keyword>
<feature type="transmembrane region" description="Helical" evidence="7">
    <location>
        <begin position="20"/>
        <end position="53"/>
    </location>
</feature>
<evidence type="ECO:0000256" key="3">
    <source>
        <dbReference type="ARBA" id="ARBA00022989"/>
    </source>
</evidence>
<feature type="coiled-coil region" evidence="5">
    <location>
        <begin position="605"/>
        <end position="632"/>
    </location>
</feature>
<evidence type="ECO:0000313" key="10">
    <source>
        <dbReference type="RefSeq" id="XP_021842929.1"/>
    </source>
</evidence>
<reference evidence="9" key="1">
    <citation type="journal article" date="2021" name="Nat. Commun.">
        <title>Genomic analyses provide insights into spinach domestication and the genetic basis of agronomic traits.</title>
        <authorList>
            <person name="Cai X."/>
            <person name="Sun X."/>
            <person name="Xu C."/>
            <person name="Sun H."/>
            <person name="Wang X."/>
            <person name="Ge C."/>
            <person name="Zhang Z."/>
            <person name="Wang Q."/>
            <person name="Fei Z."/>
            <person name="Jiao C."/>
            <person name="Wang Q."/>
        </authorList>
    </citation>
    <scope>NUCLEOTIDE SEQUENCE [LARGE SCALE GENOMIC DNA]</scope>
    <source>
        <strain evidence="9">cv. Varoflay</strain>
    </source>
</reference>
<organism evidence="9 10">
    <name type="scientific">Spinacia oleracea</name>
    <name type="common">Spinach</name>
    <dbReference type="NCBI Taxonomy" id="3562"/>
    <lineage>
        <taxon>Eukaryota</taxon>
        <taxon>Viridiplantae</taxon>
        <taxon>Streptophyta</taxon>
        <taxon>Embryophyta</taxon>
        <taxon>Tracheophyta</taxon>
        <taxon>Spermatophyta</taxon>
        <taxon>Magnoliopsida</taxon>
        <taxon>eudicotyledons</taxon>
        <taxon>Gunneridae</taxon>
        <taxon>Pentapetalae</taxon>
        <taxon>Caryophyllales</taxon>
        <taxon>Chenopodiaceae</taxon>
        <taxon>Chenopodioideae</taxon>
        <taxon>Anserineae</taxon>
        <taxon>Spinacia</taxon>
    </lineage>
</organism>
<dbReference type="OrthoDB" id="1888939at2759"/>
<feature type="domain" description="GTD-binding" evidence="8">
    <location>
        <begin position="750"/>
        <end position="848"/>
    </location>
</feature>
<name>A0A9R0I7G8_SPIOL</name>
<feature type="region of interest" description="Disordered" evidence="6">
    <location>
        <begin position="537"/>
        <end position="600"/>
    </location>
</feature>
<feature type="region of interest" description="Disordered" evidence="6">
    <location>
        <begin position="210"/>
        <end position="244"/>
    </location>
</feature>
<evidence type="ECO:0000256" key="7">
    <source>
        <dbReference type="SAM" id="Phobius"/>
    </source>
</evidence>